<feature type="compositionally biased region" description="Low complexity" evidence="1">
    <location>
        <begin position="54"/>
        <end position="63"/>
    </location>
</feature>
<protein>
    <submittedName>
        <fullName evidence="3">(rape) hypothetical protein</fullName>
    </submittedName>
</protein>
<organism evidence="3">
    <name type="scientific">Brassica napus</name>
    <name type="common">Rape</name>
    <dbReference type="NCBI Taxonomy" id="3708"/>
    <lineage>
        <taxon>Eukaryota</taxon>
        <taxon>Viridiplantae</taxon>
        <taxon>Streptophyta</taxon>
        <taxon>Embryophyta</taxon>
        <taxon>Tracheophyta</taxon>
        <taxon>Spermatophyta</taxon>
        <taxon>Magnoliopsida</taxon>
        <taxon>eudicotyledons</taxon>
        <taxon>Gunneridae</taxon>
        <taxon>Pentapetalae</taxon>
        <taxon>rosids</taxon>
        <taxon>malvids</taxon>
        <taxon>Brassicales</taxon>
        <taxon>Brassicaceae</taxon>
        <taxon>Brassiceae</taxon>
        <taxon>Brassica</taxon>
    </lineage>
</organism>
<gene>
    <name evidence="3" type="ORF">DARMORV10_A06P20670.1</name>
</gene>
<dbReference type="Proteomes" id="UP001295469">
    <property type="component" value="Chromosome A06"/>
</dbReference>
<evidence type="ECO:0000313" key="3">
    <source>
        <dbReference type="EMBL" id="CAF2085511.1"/>
    </source>
</evidence>
<reference evidence="3" key="1">
    <citation type="submission" date="2021-01" db="EMBL/GenBank/DDBJ databases">
        <authorList>
            <consortium name="Genoscope - CEA"/>
            <person name="William W."/>
        </authorList>
    </citation>
    <scope>NUCLEOTIDE SEQUENCE</scope>
</reference>
<dbReference type="PANTHER" id="PTHR33738:SF8">
    <property type="entry name" value="OS05G0454500 PROTEIN"/>
    <property type="match status" value="1"/>
</dbReference>
<feature type="chain" id="PRO_5032501895" evidence="2">
    <location>
        <begin position="23"/>
        <end position="149"/>
    </location>
</feature>
<feature type="non-terminal residue" evidence="3">
    <location>
        <position position="149"/>
    </location>
</feature>
<keyword evidence="2" id="KW-0732">Signal</keyword>
<feature type="region of interest" description="Disordered" evidence="1">
    <location>
        <begin position="32"/>
        <end position="75"/>
    </location>
</feature>
<sequence>FFLVLHHLLYTFLLFKNLLVLTLKKQKVEMEGKGKVGSSSSSSFTNQLFGPKEPSSSSNFSSIFPPPSKGTTGNMILSSKHGSLGQCQESATCNLSSSLYYGGQDVYSGSTRNNTYHTVNKAQSGGNNEASGNNSMDASRGNWWKGIFS</sequence>
<evidence type="ECO:0000256" key="1">
    <source>
        <dbReference type="SAM" id="MobiDB-lite"/>
    </source>
</evidence>
<name>A0A816SMA8_BRANA</name>
<feature type="non-terminal residue" evidence="3">
    <location>
        <position position="1"/>
    </location>
</feature>
<dbReference type="AlphaFoldDB" id="A0A816SMA8"/>
<proteinExistence type="predicted"/>
<dbReference type="EMBL" id="HG994360">
    <property type="protein sequence ID" value="CAF2085511.1"/>
    <property type="molecule type" value="Genomic_DNA"/>
</dbReference>
<accession>A0A816SMA8</accession>
<dbReference type="PANTHER" id="PTHR33738">
    <property type="entry name" value="EMB|CAB82975.1"/>
    <property type="match status" value="1"/>
</dbReference>
<evidence type="ECO:0000256" key="2">
    <source>
        <dbReference type="SAM" id="SignalP"/>
    </source>
</evidence>
<feature type="signal peptide" evidence="2">
    <location>
        <begin position="1"/>
        <end position="22"/>
    </location>
</feature>